<dbReference type="EMBL" id="CM056741">
    <property type="protein sequence ID" value="KAJ8681791.1"/>
    <property type="molecule type" value="Genomic_DNA"/>
</dbReference>
<evidence type="ECO:0000313" key="2">
    <source>
        <dbReference type="Proteomes" id="UP001239111"/>
    </source>
</evidence>
<proteinExistence type="predicted"/>
<organism evidence="1 2">
    <name type="scientific">Eretmocerus hayati</name>
    <dbReference type="NCBI Taxonomy" id="131215"/>
    <lineage>
        <taxon>Eukaryota</taxon>
        <taxon>Metazoa</taxon>
        <taxon>Ecdysozoa</taxon>
        <taxon>Arthropoda</taxon>
        <taxon>Hexapoda</taxon>
        <taxon>Insecta</taxon>
        <taxon>Pterygota</taxon>
        <taxon>Neoptera</taxon>
        <taxon>Endopterygota</taxon>
        <taxon>Hymenoptera</taxon>
        <taxon>Apocrita</taxon>
        <taxon>Proctotrupomorpha</taxon>
        <taxon>Chalcidoidea</taxon>
        <taxon>Aphelinidae</taxon>
        <taxon>Aphelininae</taxon>
        <taxon>Eretmocerus</taxon>
    </lineage>
</organism>
<reference evidence="1" key="1">
    <citation type="submission" date="2023-04" db="EMBL/GenBank/DDBJ databases">
        <title>A chromosome-level genome assembly of the parasitoid wasp Eretmocerus hayati.</title>
        <authorList>
            <person name="Zhong Y."/>
            <person name="Liu S."/>
            <person name="Liu Y."/>
        </authorList>
    </citation>
    <scope>NUCLEOTIDE SEQUENCE</scope>
    <source>
        <strain evidence="1">ZJU_SS_LIU_2023</strain>
    </source>
</reference>
<sequence>MVFSGVHREFRKEPQRGLFLTEALKACFADRERIPVPFEVHKGISAKTPETEEWRVLFHLTWNRNPRPGRKIEKKPELVKWREFTSNCLINLLRLYGFAIVRNLNPGFVNPLYIFLWVLFNVRRPEIEAIRKVVERALPLQDEEIDQVVSAILTLHSTDKQQVNVFDNEFCKFDEKDMKELRGTLRTDAFINQAADLINKYPGFFCCKPDEVAGARFFFLMSECLGYVPEDVPSSALVYGPRSETENIDPADLKPRGTFNFPGHPSTEVQNLTTQRFFEFKVLKKNEIPTRGSIKVNV</sequence>
<accession>A0ACC2PG50</accession>
<gene>
    <name evidence="1" type="ORF">QAD02_017583</name>
</gene>
<protein>
    <submittedName>
        <fullName evidence="1">Uncharacterized protein</fullName>
    </submittedName>
</protein>
<evidence type="ECO:0000313" key="1">
    <source>
        <dbReference type="EMBL" id="KAJ8681791.1"/>
    </source>
</evidence>
<name>A0ACC2PG50_9HYME</name>
<comment type="caution">
    <text evidence="1">The sequence shown here is derived from an EMBL/GenBank/DDBJ whole genome shotgun (WGS) entry which is preliminary data.</text>
</comment>
<keyword evidence="2" id="KW-1185">Reference proteome</keyword>
<dbReference type="Proteomes" id="UP001239111">
    <property type="component" value="Chromosome 1"/>
</dbReference>